<dbReference type="Proteomes" id="UP000676336">
    <property type="component" value="Unassembled WGS sequence"/>
</dbReference>
<evidence type="ECO:0000313" key="3">
    <source>
        <dbReference type="Proteomes" id="UP000676336"/>
    </source>
</evidence>
<reference evidence="2" key="1">
    <citation type="submission" date="2021-02" db="EMBL/GenBank/DDBJ databases">
        <authorList>
            <person name="Nowell W R."/>
        </authorList>
    </citation>
    <scope>NUCLEOTIDE SEQUENCE</scope>
</reference>
<organism evidence="2 3">
    <name type="scientific">Rotaria magnacalcarata</name>
    <dbReference type="NCBI Taxonomy" id="392030"/>
    <lineage>
        <taxon>Eukaryota</taxon>
        <taxon>Metazoa</taxon>
        <taxon>Spiralia</taxon>
        <taxon>Gnathifera</taxon>
        <taxon>Rotifera</taxon>
        <taxon>Eurotatoria</taxon>
        <taxon>Bdelloidea</taxon>
        <taxon>Philodinida</taxon>
        <taxon>Philodinidae</taxon>
        <taxon>Rotaria</taxon>
    </lineage>
</organism>
<feature type="non-terminal residue" evidence="2">
    <location>
        <position position="1"/>
    </location>
</feature>
<accession>A0A8S2ZJ01</accession>
<evidence type="ECO:0000313" key="2">
    <source>
        <dbReference type="EMBL" id="CAF4633784.1"/>
    </source>
</evidence>
<name>A0A8S2ZJ01_9BILA</name>
<proteinExistence type="predicted"/>
<protein>
    <submittedName>
        <fullName evidence="2">Uncharacterized protein</fullName>
    </submittedName>
</protein>
<feature type="region of interest" description="Disordered" evidence="1">
    <location>
        <begin position="1"/>
        <end position="24"/>
    </location>
</feature>
<evidence type="ECO:0000256" key="1">
    <source>
        <dbReference type="SAM" id="MobiDB-lite"/>
    </source>
</evidence>
<dbReference type="AlphaFoldDB" id="A0A8S2ZJ01"/>
<dbReference type="EMBL" id="CAJOBI010111177">
    <property type="protein sequence ID" value="CAF4633784.1"/>
    <property type="molecule type" value="Genomic_DNA"/>
</dbReference>
<comment type="caution">
    <text evidence="2">The sequence shown here is derived from an EMBL/GenBank/DDBJ whole genome shotgun (WGS) entry which is preliminary data.</text>
</comment>
<sequence length="71" mass="7915">SPSLSPIRYSCDTSRINQTQPNEKSTNLDDNIILVPIEEIQSNQTSLPIDDSLLKVGIFCLKKKALSILTR</sequence>
<feature type="compositionally biased region" description="Polar residues" evidence="1">
    <location>
        <begin position="11"/>
        <end position="24"/>
    </location>
</feature>
<gene>
    <name evidence="2" type="ORF">SMN809_LOCUS40388</name>
</gene>